<feature type="transmembrane region" description="Helical" evidence="2">
    <location>
        <begin position="48"/>
        <end position="71"/>
    </location>
</feature>
<feature type="transmembrane region" description="Helical" evidence="2">
    <location>
        <begin position="554"/>
        <end position="587"/>
    </location>
</feature>
<keyword evidence="1" id="KW-0175">Coiled coil</keyword>
<keyword evidence="2" id="KW-0472">Membrane</keyword>
<organism evidence="3 5">
    <name type="scientific">Treponema phagedenis</name>
    <dbReference type="NCBI Taxonomy" id="162"/>
    <lineage>
        <taxon>Bacteria</taxon>
        <taxon>Pseudomonadati</taxon>
        <taxon>Spirochaetota</taxon>
        <taxon>Spirochaetia</taxon>
        <taxon>Spirochaetales</taxon>
        <taxon>Treponemataceae</taxon>
        <taxon>Treponema</taxon>
    </lineage>
</organism>
<dbReference type="EMBL" id="CP042817">
    <property type="protein sequence ID" value="QEJ99325.1"/>
    <property type="molecule type" value="Genomic_DNA"/>
</dbReference>
<dbReference type="Proteomes" id="UP000042527">
    <property type="component" value="Unassembled WGS sequence"/>
</dbReference>
<feature type="transmembrane region" description="Helical" evidence="2">
    <location>
        <begin position="7"/>
        <end position="28"/>
    </location>
</feature>
<feature type="transmembrane region" description="Helical" evidence="2">
    <location>
        <begin position="498"/>
        <end position="516"/>
    </location>
</feature>
<dbReference type="EMBL" id="CDNC01000050">
    <property type="protein sequence ID" value="CEM63341.1"/>
    <property type="molecule type" value="Genomic_DNA"/>
</dbReference>
<dbReference type="AlphaFoldDB" id="A0A0B7H2Z3"/>
<evidence type="ECO:0000256" key="2">
    <source>
        <dbReference type="SAM" id="Phobius"/>
    </source>
</evidence>
<evidence type="ECO:0000313" key="4">
    <source>
        <dbReference type="EMBL" id="QEJ99325.1"/>
    </source>
</evidence>
<dbReference type="OrthoDB" id="363018at2"/>
<protein>
    <submittedName>
        <fullName evidence="3">Uncharacterized protein</fullName>
    </submittedName>
</protein>
<feature type="transmembrane region" description="Helical" evidence="2">
    <location>
        <begin position="528"/>
        <end position="548"/>
    </location>
</feature>
<evidence type="ECO:0000313" key="6">
    <source>
        <dbReference type="Proteomes" id="UP000323594"/>
    </source>
</evidence>
<evidence type="ECO:0000313" key="3">
    <source>
        <dbReference type="EMBL" id="CEM63341.1"/>
    </source>
</evidence>
<keyword evidence="2" id="KW-0812">Transmembrane</keyword>
<sequence length="592" mass="67899">MREALKAALFIVFHLLLGFVLCLLFALSQKTPDLIPPFVFSWQLRKTVLLFINYFPILIISSILLGYSLLFGKNAPHILQRYSKTQIKYLKGAFLLVLICIGILTVLTESIRPALIHAQQTAVNRSYDFYDCHTMAQRAYNEKSYKKALAATEQAAAIWKENTEIKQLADKIRIAEERLQISEEARNRASVSTEISDILGISPQKAVELAKMQMEKQDFYSAYYYAAQAKHTADSSDPIKEEATKIEVQSWEQIEKGFADINAKKEYAFFAEKRNAYLAFRQKEYIKAYYSFLSLKDKLIQTDPEKKDPDVDRFLRLSEEKLLEHVFFIDETLTLKSREFAKNITFTVSSDSIPKTTISVEGVTFASSKKAVKMYLRNCLITRKTFSDNVSAKISVPYAKLVPLINENGEEILRMQIEAVDRNKEEAPILPQLIEGYADLRDFIDFDLPVSFLDFNLIIAASNGEDSMSLAQLYSFKPIAEQYGFEKIVYEREILSRLAEPLLLLIISIYALTLAWKFRLQPGAPFRFIWIFFFPLFLIPSILMVEASRYITRLLIAFICYLSPSMAGFIGCFCLITAFICVCLNFFAQRSE</sequence>
<evidence type="ECO:0000313" key="5">
    <source>
        <dbReference type="Proteomes" id="UP000042527"/>
    </source>
</evidence>
<keyword evidence="5" id="KW-1185">Reference proteome</keyword>
<feature type="transmembrane region" description="Helical" evidence="2">
    <location>
        <begin position="92"/>
        <end position="111"/>
    </location>
</feature>
<proteinExistence type="predicted"/>
<evidence type="ECO:0000256" key="1">
    <source>
        <dbReference type="SAM" id="Coils"/>
    </source>
</evidence>
<gene>
    <name evidence="4" type="ORF">FUT82_15895</name>
    <name evidence="3" type="ORF">TPHV1_80094</name>
</gene>
<feature type="coiled-coil region" evidence="1">
    <location>
        <begin position="158"/>
        <end position="185"/>
    </location>
</feature>
<dbReference type="RefSeq" id="WP_024752705.1">
    <property type="nucleotide sequence ID" value="NZ_CDNC01000050.1"/>
</dbReference>
<reference evidence="3" key="2">
    <citation type="submission" date="2015-01" db="EMBL/GenBank/DDBJ databases">
        <authorList>
            <person name="Xiang T."/>
            <person name="Song Y."/>
            <person name="Huang L."/>
            <person name="Wang B."/>
            <person name="Wu P."/>
        </authorList>
    </citation>
    <scope>NUCLEOTIDE SEQUENCE [LARGE SCALE GENOMIC DNA]</scope>
    <source>
        <strain evidence="3">V1</strain>
    </source>
</reference>
<reference evidence="4 6" key="3">
    <citation type="submission" date="2019-08" db="EMBL/GenBank/DDBJ databases">
        <authorList>
            <person name="Kuhnert P."/>
        </authorList>
    </citation>
    <scope>NUCLEOTIDE SEQUENCE [LARGE SCALE GENOMIC DNA]</scope>
    <source>
        <strain evidence="4 6">B36.5</strain>
    </source>
</reference>
<dbReference type="Proteomes" id="UP000323594">
    <property type="component" value="Chromosome"/>
</dbReference>
<accession>A0A0B7H2Z3</accession>
<keyword evidence="2" id="KW-1133">Transmembrane helix</keyword>
<name>A0A0B7H2Z3_TREPH</name>
<reference evidence="5" key="1">
    <citation type="submission" date="2015-01" db="EMBL/GenBank/DDBJ databases">
        <authorList>
            <person name="Manzoor Shahid"/>
            <person name="Zubair Saima"/>
        </authorList>
    </citation>
    <scope>NUCLEOTIDE SEQUENCE [LARGE SCALE GENOMIC DNA]</scope>
    <source>
        <strain evidence="5">V1</strain>
    </source>
</reference>